<name>A0A3G5AFN6_9VIRU</name>
<dbReference type="Gene3D" id="3.40.50.11350">
    <property type="match status" value="1"/>
</dbReference>
<organism evidence="3">
    <name type="scientific">Solivirus sp</name>
    <dbReference type="NCBI Taxonomy" id="2487772"/>
    <lineage>
        <taxon>Viruses</taxon>
        <taxon>Pithoviruses</taxon>
    </lineage>
</organism>
<dbReference type="EMBL" id="MK072490">
    <property type="protein sequence ID" value="AYV86000.1"/>
    <property type="molecule type" value="Genomic_DNA"/>
</dbReference>
<dbReference type="Gene3D" id="3.90.550.10">
    <property type="entry name" value="Spore Coat Polysaccharide Biosynthesis Protein SpsA, Chain A"/>
    <property type="match status" value="1"/>
</dbReference>
<evidence type="ECO:0000313" key="3">
    <source>
        <dbReference type="EMBL" id="AYV86000.1"/>
    </source>
</evidence>
<accession>A0A3G5AFN6</accession>
<dbReference type="PANTHER" id="PTHR40743">
    <property type="entry name" value="NUCLEOTIDE-DIPHOSPHO-SUGAR TRANSFERASE CONTAINING PROTEIN"/>
    <property type="match status" value="1"/>
</dbReference>
<reference evidence="3" key="1">
    <citation type="submission" date="2018-10" db="EMBL/GenBank/DDBJ databases">
        <title>Hidden diversity of soil giant viruses.</title>
        <authorList>
            <person name="Schulz F."/>
            <person name="Alteio L."/>
            <person name="Goudeau D."/>
            <person name="Ryan E.M."/>
            <person name="Malmstrom R.R."/>
            <person name="Blanchard J."/>
            <person name="Woyke T."/>
        </authorList>
    </citation>
    <scope>NUCLEOTIDE SEQUENCE</scope>
    <source>
        <strain evidence="3">SOV1</strain>
    </source>
</reference>
<feature type="non-terminal residue" evidence="3">
    <location>
        <position position="1"/>
    </location>
</feature>
<keyword evidence="1 3" id="KW-0808">Transferase</keyword>
<dbReference type="PANTHER" id="PTHR40743:SF1">
    <property type="entry name" value="POSSIBLE GLYCOSYLTRANSFERASE"/>
    <property type="match status" value="1"/>
</dbReference>
<dbReference type="InterPro" id="IPR029044">
    <property type="entry name" value="Nucleotide-diphossugar_trans"/>
</dbReference>
<evidence type="ECO:0000256" key="1">
    <source>
        <dbReference type="ARBA" id="ARBA00022679"/>
    </source>
</evidence>
<proteinExistence type="predicted"/>
<dbReference type="Pfam" id="PF02709">
    <property type="entry name" value="Glyco_transf_7C"/>
    <property type="match status" value="1"/>
</dbReference>
<protein>
    <submittedName>
        <fullName evidence="3">Glycosyltransferase</fullName>
    </submittedName>
</protein>
<evidence type="ECO:0000259" key="2">
    <source>
        <dbReference type="Pfam" id="PF02709"/>
    </source>
</evidence>
<dbReference type="SUPFAM" id="SSF53448">
    <property type="entry name" value="Nucleotide-diphospho-sugar transferases"/>
    <property type="match status" value="1"/>
</dbReference>
<dbReference type="GO" id="GO:0016740">
    <property type="term" value="F:transferase activity"/>
    <property type="evidence" value="ECO:0007669"/>
    <property type="project" value="UniProtKB-KW"/>
</dbReference>
<gene>
    <name evidence="3" type="ORF">Solivirus2_71</name>
</gene>
<dbReference type="Gene3D" id="3.40.50.11340">
    <property type="match status" value="1"/>
</dbReference>
<sequence>SLLSSDFFCRHNLDQNIYFAGDWREARNPNERHLNGIVYVKRDLFFKVGGYNELITTYGFDDDDLYQRLNIHSKRLLINLDSIKHIPHGAQERIGSQIVNNKNRVDVEIERNRLLSCMKLWPGEYGFAQFDISPSAETTELSCVHLVGKYLYSAELSEKIRQELLTKALKNREYVLKNQKHQKRLIVNVKNGLGNRMRVLASAYVIAKETNRKLVVIWEADSHCQAKLTDLFKLNFLFRDIVIVDCIDDIDVNGSVQYYIEECDYGYSDNIVYDYFKTKGAYIDDTLPQDIYVISACVLNNSHTSWEKETHFLKHLEVTDDIGVAIYEFTFKHKVFDMIGLHIRMGQPIENYQYEDISSYTEEAKASITKWREKSHWSAFAKEMDFILKTQPNQKFLLCCDNPEIYREMSEKYKQTIVYLEKRHFDRSVDQIKSAVIDLMLLSKTKYIMGSNWSSFTEIAHRLSGTTLLMAGVHFGK</sequence>
<feature type="domain" description="Galactosyltransferase C-terminal" evidence="2">
    <location>
        <begin position="27"/>
        <end position="72"/>
    </location>
</feature>
<dbReference type="InterPro" id="IPR027791">
    <property type="entry name" value="Galactosyl_T_C"/>
</dbReference>